<evidence type="ECO:0000256" key="1">
    <source>
        <dbReference type="ARBA" id="ARBA00001936"/>
    </source>
</evidence>
<protein>
    <submittedName>
        <fullName evidence="9">Isocitrate/isopropylmalate dehydrogenase family protein</fullName>
    </submittedName>
</protein>
<dbReference type="Gene3D" id="3.40.718.10">
    <property type="entry name" value="Isopropylmalate Dehydrogenase"/>
    <property type="match status" value="1"/>
</dbReference>
<keyword evidence="10" id="KW-1185">Reference proteome</keyword>
<comment type="cofactor">
    <cofactor evidence="2">
        <name>Mg(2+)</name>
        <dbReference type="ChEBI" id="CHEBI:18420"/>
    </cofactor>
</comment>
<accession>A0A9Q7AKH1</accession>
<keyword evidence="5" id="KW-0520">NAD</keyword>
<dbReference type="GO" id="GO:0051287">
    <property type="term" value="F:NAD binding"/>
    <property type="evidence" value="ECO:0007669"/>
    <property type="project" value="InterPro"/>
</dbReference>
<gene>
    <name evidence="9" type="ORF">KAR29_04610</name>
</gene>
<dbReference type="AlphaFoldDB" id="A0A9Q7AKH1"/>
<keyword evidence="6" id="KW-0464">Manganese</keyword>
<evidence type="ECO:0000256" key="5">
    <source>
        <dbReference type="ARBA" id="ARBA00023027"/>
    </source>
</evidence>
<sequence length="372" mass="39834">MSRSYRIAQMAGDGIGPEVVAEARKVVEAVASAKGFGLSWVDYPFGAEHYLKTGEILPESVLDELQSCQALLLGAIGDPRVKAGILERGILLKLRFFFDMFVNLRPAKAFPRVPLPVPLPEGREMDLLVVRENTEDFYVGLGGDGGSPVDLGLERGLYTMEGEMRVRFSTPQRSAFQVGLATEGAVRRITADACERALGRGEKRLTLATKANAMPQLYGFWEEMARDETEKRGLTFETINVDALCYHLVRTPWKWNVVLCPNMFGDIVSDLLAALSGGLGVAAGANIGAGLGMFEPVHGSAPDIARQNRANPLAAILSAALMLDCLGEKEAARSVEAAVGAFLAGARPDELPEEMGGRGTTSAVGDAVASHL</sequence>
<evidence type="ECO:0000313" key="10">
    <source>
        <dbReference type="Proteomes" id="UP000671879"/>
    </source>
</evidence>
<organism evidence="9 10">
    <name type="scientific">Aminithiophilus ramosus</name>
    <dbReference type="NCBI Taxonomy" id="3029084"/>
    <lineage>
        <taxon>Bacteria</taxon>
        <taxon>Thermotogati</taxon>
        <taxon>Synergistota</taxon>
        <taxon>Synergistia</taxon>
        <taxon>Synergistales</taxon>
        <taxon>Aminithiophilaceae</taxon>
        <taxon>Aminithiophilus</taxon>
    </lineage>
</organism>
<evidence type="ECO:0000256" key="6">
    <source>
        <dbReference type="ARBA" id="ARBA00023211"/>
    </source>
</evidence>
<dbReference type="SMART" id="SM01329">
    <property type="entry name" value="Iso_dh"/>
    <property type="match status" value="1"/>
</dbReference>
<dbReference type="PANTHER" id="PTHR43275:SF1">
    <property type="entry name" value="D-MALATE DEHYDROGENASE [DECARBOXYLATING]"/>
    <property type="match status" value="1"/>
</dbReference>
<evidence type="ECO:0000259" key="8">
    <source>
        <dbReference type="SMART" id="SM01329"/>
    </source>
</evidence>
<keyword evidence="3" id="KW-0479">Metal-binding</keyword>
<feature type="domain" description="Isopropylmalate dehydrogenase-like" evidence="8">
    <location>
        <begin position="6"/>
        <end position="368"/>
    </location>
</feature>
<evidence type="ECO:0000256" key="4">
    <source>
        <dbReference type="ARBA" id="ARBA00023002"/>
    </source>
</evidence>
<dbReference type="InterPro" id="IPR019818">
    <property type="entry name" value="IsoCit/isopropylmalate_DH_CS"/>
</dbReference>
<dbReference type="PANTHER" id="PTHR43275">
    <property type="entry name" value="D-MALATE DEHYDROGENASE [DECARBOXYLATING]"/>
    <property type="match status" value="1"/>
</dbReference>
<dbReference type="Pfam" id="PF00180">
    <property type="entry name" value="Iso_dh"/>
    <property type="match status" value="1"/>
</dbReference>
<name>A0A9Q7AKH1_9BACT</name>
<comment type="cofactor">
    <cofactor evidence="1">
        <name>Mn(2+)</name>
        <dbReference type="ChEBI" id="CHEBI:29035"/>
    </cofactor>
</comment>
<dbReference type="InterPro" id="IPR024084">
    <property type="entry name" value="IsoPropMal-DH-like_dom"/>
</dbReference>
<keyword evidence="4" id="KW-0560">Oxidoreductase</keyword>
<proteinExistence type="predicted"/>
<dbReference type="Proteomes" id="UP000671879">
    <property type="component" value="Chromosome"/>
</dbReference>
<dbReference type="GO" id="GO:0000287">
    <property type="term" value="F:magnesium ion binding"/>
    <property type="evidence" value="ECO:0007669"/>
    <property type="project" value="InterPro"/>
</dbReference>
<feature type="region of interest" description="Disordered" evidence="7">
    <location>
        <begin position="350"/>
        <end position="372"/>
    </location>
</feature>
<evidence type="ECO:0000313" key="9">
    <source>
        <dbReference type="EMBL" id="QTX33185.1"/>
    </source>
</evidence>
<evidence type="ECO:0000256" key="3">
    <source>
        <dbReference type="ARBA" id="ARBA00022723"/>
    </source>
</evidence>
<dbReference type="EMBL" id="CP072943">
    <property type="protein sequence ID" value="QTX33185.1"/>
    <property type="molecule type" value="Genomic_DNA"/>
</dbReference>
<evidence type="ECO:0000256" key="7">
    <source>
        <dbReference type="SAM" id="MobiDB-lite"/>
    </source>
</evidence>
<dbReference type="GO" id="GO:0016616">
    <property type="term" value="F:oxidoreductase activity, acting on the CH-OH group of donors, NAD or NADP as acceptor"/>
    <property type="evidence" value="ECO:0007669"/>
    <property type="project" value="InterPro"/>
</dbReference>
<reference evidence="10" key="1">
    <citation type="submission" date="2021-04" db="EMBL/GenBank/DDBJ databases">
        <title>A novel Synergistetes isolate from a pyrite-forming mixed culture.</title>
        <authorList>
            <person name="Bunk B."/>
            <person name="Sproer C."/>
            <person name="Spring S."/>
            <person name="Pester M."/>
        </authorList>
    </citation>
    <scope>NUCLEOTIDE SEQUENCE [LARGE SCALE GENOMIC DNA]</scope>
    <source>
        <strain evidence="10">J.5.4.2-T.3.5.2</strain>
    </source>
</reference>
<dbReference type="InterPro" id="IPR050501">
    <property type="entry name" value="ICDH/IPMDH"/>
</dbReference>
<dbReference type="KEGG" id="aram:KAR29_04610"/>
<dbReference type="SUPFAM" id="SSF53659">
    <property type="entry name" value="Isocitrate/Isopropylmalate dehydrogenase-like"/>
    <property type="match status" value="1"/>
</dbReference>
<dbReference type="RefSeq" id="WP_274374462.1">
    <property type="nucleotide sequence ID" value="NZ_CP072943.1"/>
</dbReference>
<dbReference type="PROSITE" id="PS00470">
    <property type="entry name" value="IDH_IMDH"/>
    <property type="match status" value="1"/>
</dbReference>
<evidence type="ECO:0000256" key="2">
    <source>
        <dbReference type="ARBA" id="ARBA00001946"/>
    </source>
</evidence>